<protein>
    <recommendedName>
        <fullName evidence="9">NPH3 domain-containing protein</fullName>
    </recommendedName>
</protein>
<dbReference type="UniPathway" id="UPA00143"/>
<sequence>MPQHFVNIRLEGDYPIPTLSAVWKRYRNDAAGAWELIYQERIQRPCNLARCLAEYFSTYYHRQERGLIFGGVYVTRIARFNGLIDMEPAGMEAFHPVRLDRRTVLGMRIAQTFPRSPKKTTFTVQLCFPSTAGFLVSGPSLYPSLVKERLCGYLGLDLEIWFQLLSAWFILRNLDTISSIFGYVAAELATDIVVNVGNIKFHLHKFPLLSKSARFQNMLANSDDENANELEMNDIPGGPGAFEICAKFCYGMTVTLNAYNVVSARCAAEYLEMHESVEKGNLVYKTEVFLDSSIFKTWKDSIIVFRTAKSFIPWSEELKVVNRCLDSISSKASMDPSRVEWSYTYNRKKIPNENGAESPLYNGVRKQLTVPNDWWVEDLCDLHIDLYKRVIITIKAKGKVSLDVVGGSLKAYLHRRLKKSGRTSGDDIKNRLLIETIVFLLPTERNSVSCDLLFQLLQECIRLDFGETEKDELVKRIGQQLQNVSVADLVDADVDLVQELVKIFMMQDQIADHGQHDFLEVKFVDSGAKVKVAKLIDGYLAEIARNPNVPLSKFTGLADMVSTLPRSSHDGMYRAIDMFLKEHPGISKSEKKKVCRLMDCRKLSADACMHAIQNERLPLRVVVQILYFEQMRVSTIGSSRSATTNTEEEWDSVPTSEELKTLKGELACLKMNEGGKSIQKSKGMHLMSSRILSRLFSGKDPSDNESSDTSESPCSTSARETKANKLPKDAFVVYKGPHGDKGVYRANVILPGAAASEKGLTRTQKRQLSKLRQLYQLLVML</sequence>
<evidence type="ECO:0000256" key="1">
    <source>
        <dbReference type="ARBA" id="ARBA00004906"/>
    </source>
</evidence>
<evidence type="ECO:0000313" key="7">
    <source>
        <dbReference type="EMBL" id="KAD7479327.1"/>
    </source>
</evidence>
<dbReference type="GO" id="GO:0016567">
    <property type="term" value="P:protein ubiquitination"/>
    <property type="evidence" value="ECO:0007669"/>
    <property type="project" value="UniProtKB-UniPathway"/>
</dbReference>
<reference evidence="7 8" key="1">
    <citation type="submission" date="2019-05" db="EMBL/GenBank/DDBJ databases">
        <title>Mikania micrantha, genome provides insights into the molecular mechanism of rapid growth.</title>
        <authorList>
            <person name="Liu B."/>
        </authorList>
    </citation>
    <scope>NUCLEOTIDE SEQUENCE [LARGE SCALE GENOMIC DNA]</scope>
    <source>
        <strain evidence="7">NLD-2019</strain>
        <tissue evidence="7">Leaf</tissue>
    </source>
</reference>
<dbReference type="InterPro" id="IPR027356">
    <property type="entry name" value="NPH3_dom"/>
</dbReference>
<evidence type="ECO:0008006" key="9">
    <source>
        <dbReference type="Google" id="ProtNLM"/>
    </source>
</evidence>
<dbReference type="SMART" id="SM00225">
    <property type="entry name" value="BTB"/>
    <property type="match status" value="1"/>
</dbReference>
<name>A0A5N6Q6C0_9ASTR</name>
<feature type="region of interest" description="Disordered" evidence="4">
    <location>
        <begin position="696"/>
        <end position="722"/>
    </location>
</feature>
<evidence type="ECO:0000256" key="3">
    <source>
        <dbReference type="PROSITE-ProRule" id="PRU00982"/>
    </source>
</evidence>
<dbReference type="CDD" id="cd18312">
    <property type="entry name" value="BTB_POZ_NPY3-like"/>
    <property type="match status" value="1"/>
</dbReference>
<evidence type="ECO:0000256" key="2">
    <source>
        <dbReference type="ARBA" id="ARBA00022786"/>
    </source>
</evidence>
<dbReference type="GO" id="GO:0016491">
    <property type="term" value="F:oxidoreductase activity"/>
    <property type="evidence" value="ECO:0007669"/>
    <property type="project" value="InterPro"/>
</dbReference>
<gene>
    <name evidence="7" type="ORF">E3N88_02463</name>
</gene>
<dbReference type="InterPro" id="IPR011333">
    <property type="entry name" value="SKP1/BTB/POZ_sf"/>
</dbReference>
<organism evidence="7 8">
    <name type="scientific">Mikania micrantha</name>
    <name type="common">bitter vine</name>
    <dbReference type="NCBI Taxonomy" id="192012"/>
    <lineage>
        <taxon>Eukaryota</taxon>
        <taxon>Viridiplantae</taxon>
        <taxon>Streptophyta</taxon>
        <taxon>Embryophyta</taxon>
        <taxon>Tracheophyta</taxon>
        <taxon>Spermatophyta</taxon>
        <taxon>Magnoliopsida</taxon>
        <taxon>eudicotyledons</taxon>
        <taxon>Gunneridae</taxon>
        <taxon>Pentapetalae</taxon>
        <taxon>asterids</taxon>
        <taxon>campanulids</taxon>
        <taxon>Asterales</taxon>
        <taxon>Asteraceae</taxon>
        <taxon>Asteroideae</taxon>
        <taxon>Heliantheae alliance</taxon>
        <taxon>Eupatorieae</taxon>
        <taxon>Mikania</taxon>
    </lineage>
</organism>
<keyword evidence="2" id="KW-0833">Ubl conjugation pathway</keyword>
<evidence type="ECO:0000313" key="8">
    <source>
        <dbReference type="Proteomes" id="UP000326396"/>
    </source>
</evidence>
<dbReference type="Pfam" id="PF00384">
    <property type="entry name" value="Molybdopterin"/>
    <property type="match status" value="1"/>
</dbReference>
<keyword evidence="8" id="KW-1185">Reference proteome</keyword>
<evidence type="ECO:0000256" key="4">
    <source>
        <dbReference type="SAM" id="MobiDB-lite"/>
    </source>
</evidence>
<dbReference type="EMBL" id="SZYD01000001">
    <property type="protein sequence ID" value="KAD7479327.1"/>
    <property type="molecule type" value="Genomic_DNA"/>
</dbReference>
<dbReference type="Pfam" id="PF03000">
    <property type="entry name" value="NPH3"/>
    <property type="match status" value="1"/>
</dbReference>
<accession>A0A5N6Q6C0</accession>
<dbReference type="Gene3D" id="3.30.710.10">
    <property type="entry name" value="Potassium Channel Kv1.1, Chain A"/>
    <property type="match status" value="1"/>
</dbReference>
<feature type="domain" description="BTB" evidence="5">
    <location>
        <begin position="190"/>
        <end position="258"/>
    </location>
</feature>
<dbReference type="InterPro" id="IPR043454">
    <property type="entry name" value="NPH3/RPT2-like"/>
</dbReference>
<dbReference type="PROSITE" id="PS50097">
    <property type="entry name" value="BTB"/>
    <property type="match status" value="1"/>
</dbReference>
<proteinExistence type="inferred from homology"/>
<dbReference type="InterPro" id="IPR000210">
    <property type="entry name" value="BTB/POZ_dom"/>
</dbReference>
<dbReference type="SUPFAM" id="SSF54695">
    <property type="entry name" value="POZ domain"/>
    <property type="match status" value="1"/>
</dbReference>
<evidence type="ECO:0000259" key="5">
    <source>
        <dbReference type="PROSITE" id="PS50097"/>
    </source>
</evidence>
<dbReference type="Proteomes" id="UP000326396">
    <property type="component" value="Linkage Group LG1"/>
</dbReference>
<dbReference type="OrthoDB" id="624345at2759"/>
<comment type="caution">
    <text evidence="7">The sequence shown here is derived from an EMBL/GenBank/DDBJ whole genome shotgun (WGS) entry which is preliminary data.</text>
</comment>
<feature type="region of interest" description="Disordered" evidence="4">
    <location>
        <begin position="637"/>
        <end position="656"/>
    </location>
</feature>
<dbReference type="Pfam" id="PF00651">
    <property type="entry name" value="BTB"/>
    <property type="match status" value="1"/>
</dbReference>
<feature type="domain" description="NPH3" evidence="6">
    <location>
        <begin position="373"/>
        <end position="632"/>
    </location>
</feature>
<dbReference type="InterPro" id="IPR006656">
    <property type="entry name" value="Mopterin_OxRdtase"/>
</dbReference>
<comment type="similarity">
    <text evidence="3">Belongs to the NPH3 family.</text>
</comment>
<dbReference type="AlphaFoldDB" id="A0A5N6Q6C0"/>
<evidence type="ECO:0000259" key="6">
    <source>
        <dbReference type="PROSITE" id="PS51649"/>
    </source>
</evidence>
<dbReference type="PROSITE" id="PS51649">
    <property type="entry name" value="NPH3"/>
    <property type="match status" value="1"/>
</dbReference>
<comment type="pathway">
    <text evidence="1">Protein modification; protein ubiquitination.</text>
</comment>
<dbReference type="PANTHER" id="PTHR32370">
    <property type="entry name" value="OS12G0117600 PROTEIN"/>
    <property type="match status" value="1"/>
</dbReference>